<reference evidence="3 4" key="1">
    <citation type="submission" date="2020-07" db="EMBL/GenBank/DDBJ databases">
        <title>Taxonomic revisions and descriptions of new bacterial species based on genomic comparisons in the high-G+C-content subgroup of the family Alcaligenaceae.</title>
        <authorList>
            <person name="Szabo A."/>
            <person name="Felfoldi T."/>
        </authorList>
    </citation>
    <scope>NUCLEOTIDE SEQUENCE [LARGE SCALE GENOMIC DNA]</scope>
    <source>
        <strain evidence="3 4">DSM 25264</strain>
    </source>
</reference>
<dbReference type="GO" id="GO:0046872">
    <property type="term" value="F:metal ion binding"/>
    <property type="evidence" value="ECO:0007669"/>
    <property type="project" value="UniProtKB-KW"/>
</dbReference>
<evidence type="ECO:0000259" key="2">
    <source>
        <dbReference type="PROSITE" id="PS50846"/>
    </source>
</evidence>
<keyword evidence="4" id="KW-1185">Reference proteome</keyword>
<accession>A0A853FAS9</accession>
<keyword evidence="1" id="KW-0479">Metal-binding</keyword>
<dbReference type="RefSeq" id="WP_129968667.1">
    <property type="nucleotide sequence ID" value="NZ_JACCEW010000002.1"/>
</dbReference>
<dbReference type="EMBL" id="JACCEW010000002">
    <property type="protein sequence ID" value="NYT36722.1"/>
    <property type="molecule type" value="Genomic_DNA"/>
</dbReference>
<name>A0A853FAS9_9BURK</name>
<organism evidence="3 4">
    <name type="scientific">Allopusillimonas soli</name>
    <dbReference type="NCBI Taxonomy" id="659016"/>
    <lineage>
        <taxon>Bacteria</taxon>
        <taxon>Pseudomonadati</taxon>
        <taxon>Pseudomonadota</taxon>
        <taxon>Betaproteobacteria</taxon>
        <taxon>Burkholderiales</taxon>
        <taxon>Alcaligenaceae</taxon>
        <taxon>Allopusillimonas</taxon>
    </lineage>
</organism>
<dbReference type="OrthoDB" id="9813965at2"/>
<feature type="domain" description="HMA" evidence="2">
    <location>
        <begin position="1"/>
        <end position="63"/>
    </location>
</feature>
<evidence type="ECO:0000313" key="3">
    <source>
        <dbReference type="EMBL" id="NYT36722.1"/>
    </source>
</evidence>
<protein>
    <submittedName>
        <fullName evidence="3">Heavy-metal-associated domain-containing protein</fullName>
    </submittedName>
</protein>
<dbReference type="Gene3D" id="3.30.70.100">
    <property type="match status" value="1"/>
</dbReference>
<gene>
    <name evidence="3" type="ORF">H0A68_07535</name>
</gene>
<sequence>MIEFTISDMTCSHCEAAITEAVKKLAPTAQIDIDLAAHRVRIEGAGDAEAVAAAIIQAGYTPVPA</sequence>
<proteinExistence type="predicted"/>
<evidence type="ECO:0000256" key="1">
    <source>
        <dbReference type="ARBA" id="ARBA00022723"/>
    </source>
</evidence>
<dbReference type="Proteomes" id="UP000580517">
    <property type="component" value="Unassembled WGS sequence"/>
</dbReference>
<dbReference type="InterPro" id="IPR017969">
    <property type="entry name" value="Heavy-metal-associated_CS"/>
</dbReference>
<dbReference type="PROSITE" id="PS50846">
    <property type="entry name" value="HMA_2"/>
    <property type="match status" value="1"/>
</dbReference>
<evidence type="ECO:0000313" key="4">
    <source>
        <dbReference type="Proteomes" id="UP000580517"/>
    </source>
</evidence>
<dbReference type="Pfam" id="PF00403">
    <property type="entry name" value="HMA"/>
    <property type="match status" value="1"/>
</dbReference>
<dbReference type="PROSITE" id="PS01047">
    <property type="entry name" value="HMA_1"/>
    <property type="match status" value="1"/>
</dbReference>
<dbReference type="AlphaFoldDB" id="A0A853FAS9"/>
<dbReference type="InterPro" id="IPR036163">
    <property type="entry name" value="HMA_dom_sf"/>
</dbReference>
<dbReference type="CDD" id="cd00371">
    <property type="entry name" value="HMA"/>
    <property type="match status" value="1"/>
</dbReference>
<dbReference type="SUPFAM" id="SSF55008">
    <property type="entry name" value="HMA, heavy metal-associated domain"/>
    <property type="match status" value="1"/>
</dbReference>
<dbReference type="InterPro" id="IPR006121">
    <property type="entry name" value="HMA_dom"/>
</dbReference>
<comment type="caution">
    <text evidence="3">The sequence shown here is derived from an EMBL/GenBank/DDBJ whole genome shotgun (WGS) entry which is preliminary data.</text>
</comment>